<feature type="region of interest" description="Disordered" evidence="13">
    <location>
        <begin position="212"/>
        <end position="243"/>
    </location>
</feature>
<protein>
    <recommendedName>
        <fullName evidence="3">RING-type E3 ubiquitin transferase</fullName>
        <ecNumber evidence="3">2.3.2.27</ecNumber>
    </recommendedName>
</protein>
<feature type="transmembrane region" description="Helical" evidence="14">
    <location>
        <begin position="326"/>
        <end position="347"/>
    </location>
</feature>
<dbReference type="Pfam" id="PF13920">
    <property type="entry name" value="zf-C3HC4_3"/>
    <property type="match status" value="1"/>
</dbReference>
<evidence type="ECO:0000313" key="17">
    <source>
        <dbReference type="Proteomes" id="UP001165080"/>
    </source>
</evidence>
<evidence type="ECO:0000256" key="11">
    <source>
        <dbReference type="ARBA" id="ARBA00023136"/>
    </source>
</evidence>
<feature type="domain" description="RING-type" evidence="15">
    <location>
        <begin position="397"/>
        <end position="432"/>
    </location>
</feature>
<evidence type="ECO:0000256" key="8">
    <source>
        <dbReference type="ARBA" id="ARBA00022786"/>
    </source>
</evidence>
<dbReference type="GO" id="GO:0061630">
    <property type="term" value="F:ubiquitin protein ligase activity"/>
    <property type="evidence" value="ECO:0007669"/>
    <property type="project" value="UniProtKB-EC"/>
</dbReference>
<feature type="compositionally biased region" description="Low complexity" evidence="13">
    <location>
        <begin position="225"/>
        <end position="237"/>
    </location>
</feature>
<dbReference type="Gene3D" id="3.30.40.10">
    <property type="entry name" value="Zinc/RING finger domain, C3HC4 (zinc finger)"/>
    <property type="match status" value="1"/>
</dbReference>
<keyword evidence="6" id="KW-0479">Metal-binding</keyword>
<evidence type="ECO:0000259" key="15">
    <source>
        <dbReference type="PROSITE" id="PS50089"/>
    </source>
</evidence>
<comment type="subcellular location">
    <subcellularLocation>
        <location evidence="2">Membrane</location>
        <topology evidence="2">Multi-pass membrane protein</topology>
    </subcellularLocation>
</comment>
<name>A0A9W6F030_9CHLO</name>
<feature type="compositionally biased region" description="Gly residues" evidence="13">
    <location>
        <begin position="215"/>
        <end position="224"/>
    </location>
</feature>
<dbReference type="PANTHER" id="PTHR47568:SF2">
    <property type="entry name" value="E3 UBIQUITIN-PROTEIN LIGASE SP1-RELATED"/>
    <property type="match status" value="1"/>
</dbReference>
<evidence type="ECO:0000256" key="13">
    <source>
        <dbReference type="SAM" id="MobiDB-lite"/>
    </source>
</evidence>
<evidence type="ECO:0000256" key="6">
    <source>
        <dbReference type="ARBA" id="ARBA00022723"/>
    </source>
</evidence>
<keyword evidence="7 12" id="KW-0863">Zinc-finger</keyword>
<dbReference type="OrthoDB" id="66726at2759"/>
<evidence type="ECO:0000256" key="4">
    <source>
        <dbReference type="ARBA" id="ARBA00022679"/>
    </source>
</evidence>
<dbReference type="Pfam" id="PF12483">
    <property type="entry name" value="GIDE"/>
    <property type="match status" value="1"/>
</dbReference>
<evidence type="ECO:0000256" key="14">
    <source>
        <dbReference type="SAM" id="Phobius"/>
    </source>
</evidence>
<dbReference type="InterPro" id="IPR013083">
    <property type="entry name" value="Znf_RING/FYVE/PHD"/>
</dbReference>
<keyword evidence="5 14" id="KW-0812">Transmembrane</keyword>
<keyword evidence="4" id="KW-0808">Transferase</keyword>
<dbReference type="SMART" id="SM00184">
    <property type="entry name" value="RING"/>
    <property type="match status" value="1"/>
</dbReference>
<dbReference type="Proteomes" id="UP001165080">
    <property type="component" value="Unassembled WGS sequence"/>
</dbReference>
<evidence type="ECO:0000256" key="1">
    <source>
        <dbReference type="ARBA" id="ARBA00000900"/>
    </source>
</evidence>
<comment type="caution">
    <text evidence="16">The sequence shown here is derived from an EMBL/GenBank/DDBJ whole genome shotgun (WGS) entry which is preliminary data.</text>
</comment>
<dbReference type="PANTHER" id="PTHR47568">
    <property type="match status" value="1"/>
</dbReference>
<dbReference type="EMBL" id="BRXU01000004">
    <property type="protein sequence ID" value="GLC51387.1"/>
    <property type="molecule type" value="Genomic_DNA"/>
</dbReference>
<accession>A0A9W6F030</accession>
<keyword evidence="8" id="KW-0833">Ubl conjugation pathway</keyword>
<gene>
    <name evidence="16" type="primary">PLEST004681</name>
    <name evidence="16" type="ORF">PLESTB_000496700</name>
</gene>
<organism evidence="16 17">
    <name type="scientific">Pleodorina starrii</name>
    <dbReference type="NCBI Taxonomy" id="330485"/>
    <lineage>
        <taxon>Eukaryota</taxon>
        <taxon>Viridiplantae</taxon>
        <taxon>Chlorophyta</taxon>
        <taxon>core chlorophytes</taxon>
        <taxon>Chlorophyceae</taxon>
        <taxon>CS clade</taxon>
        <taxon>Chlamydomonadales</taxon>
        <taxon>Volvocaceae</taxon>
        <taxon>Pleodorina</taxon>
    </lineage>
</organism>
<proteinExistence type="predicted"/>
<evidence type="ECO:0000313" key="16">
    <source>
        <dbReference type="EMBL" id="GLC51387.1"/>
    </source>
</evidence>
<dbReference type="PROSITE" id="PS50089">
    <property type="entry name" value="ZF_RING_2"/>
    <property type="match status" value="1"/>
</dbReference>
<keyword evidence="10 14" id="KW-1133">Transmembrane helix</keyword>
<dbReference type="EC" id="2.3.2.27" evidence="3"/>
<comment type="catalytic activity">
    <reaction evidence="1">
        <text>S-ubiquitinyl-[E2 ubiquitin-conjugating enzyme]-L-cysteine + [acceptor protein]-L-lysine = [E2 ubiquitin-conjugating enzyme]-L-cysteine + N(6)-ubiquitinyl-[acceptor protein]-L-lysine.</text>
        <dbReference type="EC" id="2.3.2.27"/>
    </reaction>
</comment>
<evidence type="ECO:0000256" key="5">
    <source>
        <dbReference type="ARBA" id="ARBA00022692"/>
    </source>
</evidence>
<dbReference type="InterPro" id="IPR022170">
    <property type="entry name" value="MUL1-like"/>
</dbReference>
<evidence type="ECO:0000256" key="10">
    <source>
        <dbReference type="ARBA" id="ARBA00022989"/>
    </source>
</evidence>
<reference evidence="16 17" key="1">
    <citation type="journal article" date="2023" name="Commun. Biol.">
        <title>Reorganization of the ancestral sex-determining regions during the evolution of trioecy in Pleodorina starrii.</title>
        <authorList>
            <person name="Takahashi K."/>
            <person name="Suzuki S."/>
            <person name="Kawai-Toyooka H."/>
            <person name="Yamamoto K."/>
            <person name="Hamaji T."/>
            <person name="Ootsuki R."/>
            <person name="Yamaguchi H."/>
            <person name="Kawachi M."/>
            <person name="Higashiyama T."/>
            <person name="Nozaki H."/>
        </authorList>
    </citation>
    <scope>NUCLEOTIDE SEQUENCE [LARGE SCALE GENOMIC DNA]</scope>
    <source>
        <strain evidence="16 17">NIES-4479</strain>
    </source>
</reference>
<feature type="transmembrane region" description="Helical" evidence="14">
    <location>
        <begin position="12"/>
        <end position="33"/>
    </location>
</feature>
<keyword evidence="9" id="KW-0862">Zinc</keyword>
<evidence type="ECO:0000256" key="3">
    <source>
        <dbReference type="ARBA" id="ARBA00012483"/>
    </source>
</evidence>
<dbReference type="AlphaFoldDB" id="A0A9W6F030"/>
<dbReference type="InterPro" id="IPR044231">
    <property type="entry name" value="SP1/SPL1"/>
</dbReference>
<dbReference type="GO" id="GO:0016020">
    <property type="term" value="C:membrane"/>
    <property type="evidence" value="ECO:0007669"/>
    <property type="project" value="UniProtKB-SubCell"/>
</dbReference>
<dbReference type="GO" id="GO:0008270">
    <property type="term" value="F:zinc ion binding"/>
    <property type="evidence" value="ECO:0007669"/>
    <property type="project" value="UniProtKB-KW"/>
</dbReference>
<keyword evidence="17" id="KW-1185">Reference proteome</keyword>
<evidence type="ECO:0000256" key="2">
    <source>
        <dbReference type="ARBA" id="ARBA00004141"/>
    </source>
</evidence>
<keyword evidence="11 14" id="KW-0472">Membrane</keyword>
<sequence>MADFAERPSSWLNFLSVGGLASLGVSAALFQLANIQDGRIFELDRAQVLETLASVCRLDPMLPLLVAVRGRITCREPTTCHLSGAPAVMRELVEEEVYFKEHPSGRTTQECFEVRREQEQREPFLEDRTGRIRLENLQHAAGLSGVMEVKQEFQHANILQGTLLQAVLSKALKSMVKHGVRITERYLPMDTAVTVVGELVLDRVGPGRKRLAGVAGSGAGGGGQPQSLSQPEQQSGEAAAPAFGRDSARVGSGAGASCSSSSSSSTSTSTLALTAAAAGAELLGQAALQALPYSLRMPGRGPFHVTTLTLPQLRASLERTSGIIRVFAWGFGLLGAALVARKAWFAFRGLQTYRRYKRVMAMADAARRTAAAGGGAAGAATDGDGDGGDGERAAGTCVVCLDRDSDVVFSGCGHMCVCNSCSGNLTKCPICRVGSRTIRVYRP</sequence>
<dbReference type="SUPFAM" id="SSF57850">
    <property type="entry name" value="RING/U-box"/>
    <property type="match status" value="1"/>
</dbReference>
<evidence type="ECO:0000256" key="9">
    <source>
        <dbReference type="ARBA" id="ARBA00022833"/>
    </source>
</evidence>
<dbReference type="GO" id="GO:0016567">
    <property type="term" value="P:protein ubiquitination"/>
    <property type="evidence" value="ECO:0007669"/>
    <property type="project" value="InterPro"/>
</dbReference>
<dbReference type="InterPro" id="IPR001841">
    <property type="entry name" value="Znf_RING"/>
</dbReference>
<evidence type="ECO:0000256" key="12">
    <source>
        <dbReference type="PROSITE-ProRule" id="PRU00175"/>
    </source>
</evidence>
<evidence type="ECO:0000256" key="7">
    <source>
        <dbReference type="ARBA" id="ARBA00022771"/>
    </source>
</evidence>